<feature type="region of interest" description="Disordered" evidence="10">
    <location>
        <begin position="161"/>
        <end position="280"/>
    </location>
</feature>
<evidence type="ECO:0000256" key="1">
    <source>
        <dbReference type="ARBA" id="ARBA00004245"/>
    </source>
</evidence>
<keyword evidence="6" id="KW-0498">Mitosis</keyword>
<evidence type="ECO:0000256" key="6">
    <source>
        <dbReference type="ARBA" id="ARBA00022776"/>
    </source>
</evidence>
<gene>
    <name evidence="13" type="ORF">CSUI_006847</name>
</gene>
<dbReference type="InterPro" id="IPR027328">
    <property type="entry name" value="MAPRE"/>
</dbReference>
<dbReference type="PROSITE" id="PS50021">
    <property type="entry name" value="CH"/>
    <property type="match status" value="1"/>
</dbReference>
<feature type="compositionally biased region" description="Low complexity" evidence="10">
    <location>
        <begin position="187"/>
        <end position="205"/>
    </location>
</feature>
<evidence type="ECO:0000256" key="8">
    <source>
        <dbReference type="ARBA" id="ARBA00023306"/>
    </source>
</evidence>
<dbReference type="InterPro" id="IPR036133">
    <property type="entry name" value="EB1_C_sf"/>
</dbReference>
<dbReference type="SUPFAM" id="SSF140612">
    <property type="entry name" value="EB1 dimerisation domain-like"/>
    <property type="match status" value="1"/>
</dbReference>
<evidence type="ECO:0000259" key="12">
    <source>
        <dbReference type="PROSITE" id="PS51230"/>
    </source>
</evidence>
<dbReference type="Proteomes" id="UP000221165">
    <property type="component" value="Unassembled WGS sequence"/>
</dbReference>
<reference evidence="13 14" key="1">
    <citation type="journal article" date="2017" name="Int. J. Parasitol.">
        <title>The genome of the protozoan parasite Cystoisospora suis and a reverse vaccinology approach to identify vaccine candidates.</title>
        <authorList>
            <person name="Palmieri N."/>
            <person name="Shrestha A."/>
            <person name="Ruttkowski B."/>
            <person name="Beck T."/>
            <person name="Vogl C."/>
            <person name="Tomley F."/>
            <person name="Blake D.P."/>
            <person name="Joachim A."/>
        </authorList>
    </citation>
    <scope>NUCLEOTIDE SEQUENCE [LARGE SCALE GENOMIC DNA]</scope>
    <source>
        <strain evidence="13 14">Wien I</strain>
    </source>
</reference>
<name>A0A2C6KT01_9APIC</name>
<keyword evidence="4" id="KW-0132">Cell division</keyword>
<dbReference type="Pfam" id="PF00307">
    <property type="entry name" value="CH"/>
    <property type="match status" value="1"/>
</dbReference>
<feature type="compositionally biased region" description="Low complexity" evidence="10">
    <location>
        <begin position="213"/>
        <end position="233"/>
    </location>
</feature>
<dbReference type="OrthoDB" id="2119228at2759"/>
<keyword evidence="8" id="KW-0131">Cell cycle</keyword>
<keyword evidence="3" id="KW-0963">Cytoplasm</keyword>
<dbReference type="InterPro" id="IPR004953">
    <property type="entry name" value="EB1_C"/>
</dbReference>
<dbReference type="RefSeq" id="XP_067921025.1">
    <property type="nucleotide sequence ID" value="XM_068066998.1"/>
</dbReference>
<evidence type="ECO:0000256" key="3">
    <source>
        <dbReference type="ARBA" id="ARBA00022490"/>
    </source>
</evidence>
<evidence type="ECO:0000256" key="2">
    <source>
        <dbReference type="ARBA" id="ARBA00010729"/>
    </source>
</evidence>
<dbReference type="Gene3D" id="1.10.418.10">
    <property type="entry name" value="Calponin-like domain"/>
    <property type="match status" value="1"/>
</dbReference>
<keyword evidence="7" id="KW-0206">Cytoskeleton</keyword>
<dbReference type="VEuPathDB" id="ToxoDB:CSUI_006847"/>
<evidence type="ECO:0000313" key="14">
    <source>
        <dbReference type="Proteomes" id="UP000221165"/>
    </source>
</evidence>
<feature type="domain" description="Calponin-homology (CH)" evidence="11">
    <location>
        <begin position="27"/>
        <end position="131"/>
    </location>
</feature>
<dbReference type="GO" id="GO:0008017">
    <property type="term" value="F:microtubule binding"/>
    <property type="evidence" value="ECO:0007669"/>
    <property type="project" value="InterPro"/>
</dbReference>
<dbReference type="Pfam" id="PF03271">
    <property type="entry name" value="EB1"/>
    <property type="match status" value="1"/>
</dbReference>
<dbReference type="InterPro" id="IPR001715">
    <property type="entry name" value="CH_dom"/>
</dbReference>
<comment type="caution">
    <text evidence="13">The sequence shown here is derived from an EMBL/GenBank/DDBJ whole genome shotgun (WGS) entry which is preliminary data.</text>
</comment>
<evidence type="ECO:0000313" key="13">
    <source>
        <dbReference type="EMBL" id="PHJ19323.1"/>
    </source>
</evidence>
<comment type="subcellular location">
    <subcellularLocation>
        <location evidence="1">Cytoplasm</location>
        <location evidence="1">Cytoskeleton</location>
    </subcellularLocation>
</comment>
<evidence type="ECO:0000256" key="7">
    <source>
        <dbReference type="ARBA" id="ARBA00023212"/>
    </source>
</evidence>
<feature type="compositionally biased region" description="Polar residues" evidence="10">
    <location>
        <begin position="255"/>
        <end position="273"/>
    </location>
</feature>
<keyword evidence="14" id="KW-1185">Reference proteome</keyword>
<dbReference type="PANTHER" id="PTHR10623">
    <property type="entry name" value="MICROTUBULE-ASSOCIATED PROTEIN RP/EB FAMILY MEMBER"/>
    <property type="match status" value="1"/>
</dbReference>
<organism evidence="13 14">
    <name type="scientific">Cystoisospora suis</name>
    <dbReference type="NCBI Taxonomy" id="483139"/>
    <lineage>
        <taxon>Eukaryota</taxon>
        <taxon>Sar</taxon>
        <taxon>Alveolata</taxon>
        <taxon>Apicomplexa</taxon>
        <taxon>Conoidasida</taxon>
        <taxon>Coccidia</taxon>
        <taxon>Eucoccidiorida</taxon>
        <taxon>Eimeriorina</taxon>
        <taxon>Sarcocystidae</taxon>
        <taxon>Cystoisospora</taxon>
    </lineage>
</organism>
<dbReference type="GO" id="GO:0051301">
    <property type="term" value="P:cell division"/>
    <property type="evidence" value="ECO:0007669"/>
    <property type="project" value="UniProtKB-KW"/>
</dbReference>
<dbReference type="PROSITE" id="PS51230">
    <property type="entry name" value="EB1_C"/>
    <property type="match status" value="1"/>
</dbReference>
<feature type="domain" description="EB1 C-terminal" evidence="12">
    <location>
        <begin position="282"/>
        <end position="354"/>
    </location>
</feature>
<dbReference type="GeneID" id="94430209"/>
<evidence type="ECO:0000256" key="9">
    <source>
        <dbReference type="PROSITE-ProRule" id="PRU00576"/>
    </source>
</evidence>
<comment type="similarity">
    <text evidence="2">Belongs to the MAPRE family.</text>
</comment>
<dbReference type="SUPFAM" id="SSF47576">
    <property type="entry name" value="Calponin-homology domain, CH-domain"/>
    <property type="match status" value="1"/>
</dbReference>
<dbReference type="GO" id="GO:0005874">
    <property type="term" value="C:microtubule"/>
    <property type="evidence" value="ECO:0007669"/>
    <property type="project" value="UniProtKB-KW"/>
</dbReference>
<dbReference type="FunFam" id="1.10.418.10:FF:000028">
    <property type="entry name" value="RP/EB family microtubule-associated protein"/>
    <property type="match status" value="1"/>
</dbReference>
<dbReference type="InterPro" id="IPR036872">
    <property type="entry name" value="CH_dom_sf"/>
</dbReference>
<evidence type="ECO:0000256" key="5">
    <source>
        <dbReference type="ARBA" id="ARBA00022701"/>
    </source>
</evidence>
<feature type="region of interest" description="Disordered" evidence="10">
    <location>
        <begin position="352"/>
        <end position="392"/>
    </location>
</feature>
<dbReference type="EMBL" id="MIGC01003514">
    <property type="protein sequence ID" value="PHJ19323.1"/>
    <property type="molecule type" value="Genomic_DNA"/>
</dbReference>
<evidence type="ECO:0000259" key="11">
    <source>
        <dbReference type="PROSITE" id="PS50021"/>
    </source>
</evidence>
<keyword evidence="5 9" id="KW-0493">Microtubule</keyword>
<dbReference type="Gene3D" id="1.20.5.1430">
    <property type="match status" value="1"/>
</dbReference>
<evidence type="ECO:0000256" key="4">
    <source>
        <dbReference type="ARBA" id="ARBA00022618"/>
    </source>
</evidence>
<evidence type="ECO:0000256" key="10">
    <source>
        <dbReference type="SAM" id="MobiDB-lite"/>
    </source>
</evidence>
<proteinExistence type="inferred from homology"/>
<accession>A0A2C6KT01</accession>
<sequence length="422" mass="46706">MALAHSTSGTVRDSDPSSVGMMEGAFFVSRTELLDWVNHTFNLSLTKVEQAASGAVYLQIMDGLYGGGNKVPMAKVKWNCKLDYEYIQNYKLLQSVFTKQGVKKHIEVEKLIKGKYQDNLEFLQWLKAFYDRQSSQFRKPDKPYNGYERRKLAGSIFPEWAQPNDHLSTQKSVGKDSSLSSHHHHPSLPNRSSTPQVSPSTTTVTRGGHHDTPSLSRRTTSSTSQPSTARPASNTEHRRTPSGQSRAAQGPEYSSGRTCETSPACVPTSSSGQLPHPGVSGTLRELQAEISRLRELVAKGEEEVEQAWLERDFYFQKLRRIEVMCSASSSQQTDTLAVKDILAVLYATDELSDEEGLERGSEEDGGGQEEAVHPRGVKRAGDIAPRGQECTMDVQGMEDKDCFLGRTTATEQIGDVSEPMVQ</sequence>
<protein>
    <submittedName>
        <fullName evidence="13">Microtubule-associated protein rp eb family member</fullName>
    </submittedName>
</protein>
<dbReference type="AlphaFoldDB" id="A0A2C6KT01"/>